<dbReference type="RefSeq" id="WP_188553372.1">
    <property type="nucleotide sequence ID" value="NZ_BMGT01000002.1"/>
</dbReference>
<evidence type="ECO:0000313" key="3">
    <source>
        <dbReference type="Proteomes" id="UP000647241"/>
    </source>
</evidence>
<protein>
    <submittedName>
        <fullName evidence="2">Uncharacterized protein</fullName>
    </submittedName>
</protein>
<reference evidence="2" key="2">
    <citation type="submission" date="2020-09" db="EMBL/GenBank/DDBJ databases">
        <authorList>
            <person name="Sun Q."/>
            <person name="Zhou Y."/>
        </authorList>
    </citation>
    <scope>NUCLEOTIDE SEQUENCE</scope>
    <source>
        <strain evidence="2">CGMCC 1.12997</strain>
    </source>
</reference>
<dbReference type="AlphaFoldDB" id="A0A917H928"/>
<name>A0A917H928_9BACT</name>
<sequence>MSTFAEVIQEEYDFDFAVLHKAGEHQLAAEIHNVAQRWAVVKQKYKQGYIADLEERYDAAVIHAREIQANFEAIKQSTFRARQQMVEAENEVRNTATVLQQLRYASNSNKSLKTRAETAEQEKQLRTAEQIAHNVAYAHGAAQQNYNNACRMEEEAYTAVAKAQATAKSLQAELDVLSGKQRVQGQGGFYLS</sequence>
<reference evidence="2" key="1">
    <citation type="journal article" date="2014" name="Int. J. Syst. Evol. Microbiol.">
        <title>Complete genome sequence of Corynebacterium casei LMG S-19264T (=DSM 44701T), isolated from a smear-ripened cheese.</title>
        <authorList>
            <consortium name="US DOE Joint Genome Institute (JGI-PGF)"/>
            <person name="Walter F."/>
            <person name="Albersmeier A."/>
            <person name="Kalinowski J."/>
            <person name="Ruckert C."/>
        </authorList>
    </citation>
    <scope>NUCLEOTIDE SEQUENCE</scope>
    <source>
        <strain evidence="2">CGMCC 1.12997</strain>
    </source>
</reference>
<gene>
    <name evidence="2" type="ORF">GCM10011585_12780</name>
</gene>
<comment type="caution">
    <text evidence="2">The sequence shown here is derived from an EMBL/GenBank/DDBJ whole genome shotgun (WGS) entry which is preliminary data.</text>
</comment>
<proteinExistence type="predicted"/>
<organism evidence="2 3">
    <name type="scientific">Edaphobacter dinghuensis</name>
    <dbReference type="NCBI Taxonomy" id="1560005"/>
    <lineage>
        <taxon>Bacteria</taxon>
        <taxon>Pseudomonadati</taxon>
        <taxon>Acidobacteriota</taxon>
        <taxon>Terriglobia</taxon>
        <taxon>Terriglobales</taxon>
        <taxon>Acidobacteriaceae</taxon>
        <taxon>Edaphobacter</taxon>
    </lineage>
</organism>
<accession>A0A917H928</accession>
<feature type="coiled-coil region" evidence="1">
    <location>
        <begin position="102"/>
        <end position="129"/>
    </location>
</feature>
<keyword evidence="3" id="KW-1185">Reference proteome</keyword>
<keyword evidence="1" id="KW-0175">Coiled coil</keyword>
<dbReference type="EMBL" id="BMGT01000002">
    <property type="protein sequence ID" value="GGG71940.1"/>
    <property type="molecule type" value="Genomic_DNA"/>
</dbReference>
<evidence type="ECO:0000256" key="1">
    <source>
        <dbReference type="SAM" id="Coils"/>
    </source>
</evidence>
<dbReference type="Proteomes" id="UP000647241">
    <property type="component" value="Unassembled WGS sequence"/>
</dbReference>
<evidence type="ECO:0000313" key="2">
    <source>
        <dbReference type="EMBL" id="GGG71940.1"/>
    </source>
</evidence>